<name>A0A9J6AP72_SOLCO</name>
<evidence type="ECO:0000313" key="2">
    <source>
        <dbReference type="Proteomes" id="UP000824120"/>
    </source>
</evidence>
<dbReference type="EMBL" id="JACXVP010000002">
    <property type="protein sequence ID" value="KAG5626421.1"/>
    <property type="molecule type" value="Genomic_DNA"/>
</dbReference>
<sequence>MVKVISYKIKFILRGLHPWREPHDDHRGCRSALMRIPVTQIYTTLSPLSSPDVTFIMPVDDMPQTPKKKLLKEL</sequence>
<reference evidence="1 2" key="1">
    <citation type="submission" date="2020-09" db="EMBL/GenBank/DDBJ databases">
        <title>De no assembly of potato wild relative species, Solanum commersonii.</title>
        <authorList>
            <person name="Cho K."/>
        </authorList>
    </citation>
    <scope>NUCLEOTIDE SEQUENCE [LARGE SCALE GENOMIC DNA]</scope>
    <source>
        <strain evidence="1">LZ3.2</strain>
        <tissue evidence="1">Leaf</tissue>
    </source>
</reference>
<evidence type="ECO:0000313" key="1">
    <source>
        <dbReference type="EMBL" id="KAG5626421.1"/>
    </source>
</evidence>
<proteinExistence type="predicted"/>
<gene>
    <name evidence="1" type="ORF">H5410_011639</name>
</gene>
<protein>
    <submittedName>
        <fullName evidence="1">Uncharacterized protein</fullName>
    </submittedName>
</protein>
<organism evidence="1 2">
    <name type="scientific">Solanum commersonii</name>
    <name type="common">Commerson's wild potato</name>
    <name type="synonym">Commerson's nightshade</name>
    <dbReference type="NCBI Taxonomy" id="4109"/>
    <lineage>
        <taxon>Eukaryota</taxon>
        <taxon>Viridiplantae</taxon>
        <taxon>Streptophyta</taxon>
        <taxon>Embryophyta</taxon>
        <taxon>Tracheophyta</taxon>
        <taxon>Spermatophyta</taxon>
        <taxon>Magnoliopsida</taxon>
        <taxon>eudicotyledons</taxon>
        <taxon>Gunneridae</taxon>
        <taxon>Pentapetalae</taxon>
        <taxon>asterids</taxon>
        <taxon>lamiids</taxon>
        <taxon>Solanales</taxon>
        <taxon>Solanaceae</taxon>
        <taxon>Solanoideae</taxon>
        <taxon>Solaneae</taxon>
        <taxon>Solanum</taxon>
    </lineage>
</organism>
<dbReference type="AlphaFoldDB" id="A0A9J6AP72"/>
<dbReference type="Proteomes" id="UP000824120">
    <property type="component" value="Chromosome 2"/>
</dbReference>
<accession>A0A9J6AP72</accession>
<keyword evidence="2" id="KW-1185">Reference proteome</keyword>
<comment type="caution">
    <text evidence="1">The sequence shown here is derived from an EMBL/GenBank/DDBJ whole genome shotgun (WGS) entry which is preliminary data.</text>
</comment>